<dbReference type="Proteomes" id="UP000234579">
    <property type="component" value="Unassembled WGS sequence"/>
</dbReference>
<name>A0A2I2AB42_9LACO</name>
<accession>A0A2I2AB42</accession>
<comment type="caution">
    <text evidence="1">The sequence shown here is derived from an EMBL/GenBank/DDBJ whole genome shotgun (WGS) entry which is preliminary data.</text>
</comment>
<dbReference type="EMBL" id="PKGI01000027">
    <property type="protein sequence ID" value="PLA76578.1"/>
    <property type="molecule type" value="Genomic_DNA"/>
</dbReference>
<gene>
    <name evidence="1" type="ORF">CYR79_05595</name>
</gene>
<evidence type="ECO:0000313" key="1">
    <source>
        <dbReference type="EMBL" id="PLA76578.1"/>
    </source>
</evidence>
<organism evidence="1 2">
    <name type="scientific">Ligilactobacillus agilis</name>
    <dbReference type="NCBI Taxonomy" id="1601"/>
    <lineage>
        <taxon>Bacteria</taxon>
        <taxon>Bacillati</taxon>
        <taxon>Bacillota</taxon>
        <taxon>Bacilli</taxon>
        <taxon>Lactobacillales</taxon>
        <taxon>Lactobacillaceae</taxon>
        <taxon>Ligilactobacillus</taxon>
    </lineage>
</organism>
<dbReference type="RefSeq" id="WP_101811787.1">
    <property type="nucleotide sequence ID" value="NZ_PKGI01000027.1"/>
</dbReference>
<reference evidence="2" key="1">
    <citation type="submission" date="2017-12" db="EMBL/GenBank/DDBJ databases">
        <authorList>
            <person name="Christensen H."/>
        </authorList>
    </citation>
    <scope>NUCLEOTIDE SEQUENCE [LARGE SCALE GENOMIC DNA]</scope>
    <source>
        <strain evidence="2">268A</strain>
    </source>
</reference>
<proteinExistence type="predicted"/>
<protein>
    <submittedName>
        <fullName evidence="1">Uncharacterized protein</fullName>
    </submittedName>
</protein>
<evidence type="ECO:0000313" key="2">
    <source>
        <dbReference type="Proteomes" id="UP000234579"/>
    </source>
</evidence>
<sequence>MVRNFKYLGIILIVISVLALLGHEIKVYHQAKVDYVIYQKNYADLKKHYKKIKKKKRKVVIVKDKTDEVIKAANEVLALEKNFTEMRQKYGYINMKKQPEYKDIQLGLGRYLSKTGTFNPQSSPWNYDPTWEGKVYVGGFNQNRYPVTFVYTKDDKVMMLVSAQYLIKKNKFSQYQMYNTNEGQQATFYGDTQSEK</sequence>
<dbReference type="AlphaFoldDB" id="A0A2I2AB42"/>